<accession>A0A656VJN9</accession>
<evidence type="ECO:0000313" key="1">
    <source>
        <dbReference type="EMBL" id="KMU52466.1"/>
    </source>
</evidence>
<protein>
    <submittedName>
        <fullName evidence="1">Uncharacterized protein</fullName>
    </submittedName>
</protein>
<comment type="caution">
    <text evidence="1">The sequence shown here is derived from an EMBL/GenBank/DDBJ whole genome shotgun (WGS) entry which is preliminary data.</text>
</comment>
<proteinExistence type="predicted"/>
<dbReference type="EMBL" id="LFJS01000012">
    <property type="protein sequence ID" value="KMU52466.1"/>
    <property type="molecule type" value="Genomic_DNA"/>
</dbReference>
<evidence type="ECO:0000313" key="2">
    <source>
        <dbReference type="Proteomes" id="UP000037482"/>
    </source>
</evidence>
<gene>
    <name evidence="1" type="ORF">AB868_03220</name>
</gene>
<dbReference type="AlphaFoldDB" id="A0A656VJN9"/>
<reference evidence="1 2" key="1">
    <citation type="submission" date="2015-06" db="EMBL/GenBank/DDBJ databases">
        <title>Draft Genome of Serratia marcescens Strain AH0650_Sm1.</title>
        <authorList>
            <person name="Wan Y."/>
            <person name="Gorrie C."/>
            <person name="Holt K."/>
        </authorList>
    </citation>
    <scope>NUCLEOTIDE SEQUENCE [LARGE SCALE GENOMIC DNA]</scope>
    <source>
        <strain evidence="1 2">AH0650_Sm1</strain>
    </source>
</reference>
<dbReference type="Proteomes" id="UP000037482">
    <property type="component" value="Unassembled WGS sequence"/>
</dbReference>
<organism evidence="1 2">
    <name type="scientific">Serratia marcescens</name>
    <dbReference type="NCBI Taxonomy" id="615"/>
    <lineage>
        <taxon>Bacteria</taxon>
        <taxon>Pseudomonadati</taxon>
        <taxon>Pseudomonadota</taxon>
        <taxon>Gammaproteobacteria</taxon>
        <taxon>Enterobacterales</taxon>
        <taxon>Yersiniaceae</taxon>
        <taxon>Serratia</taxon>
    </lineage>
</organism>
<name>A0A656VJN9_SERMA</name>
<sequence length="33" mass="3852">MNSLRHRRLAQFLLTLATGFSVYGHALYCNELR</sequence>